<evidence type="ECO:0000256" key="1">
    <source>
        <dbReference type="ARBA" id="ARBA00010296"/>
    </source>
</evidence>
<accession>A0A418X1U7</accession>
<evidence type="ECO:0000313" key="9">
    <source>
        <dbReference type="Proteomes" id="UP000285190"/>
    </source>
</evidence>
<keyword evidence="3" id="KW-1003">Cell membrane</keyword>
<organism evidence="8 9">
    <name type="scientific">Noviherbaspirillum cavernae</name>
    <dbReference type="NCBI Taxonomy" id="2320862"/>
    <lineage>
        <taxon>Bacteria</taxon>
        <taxon>Pseudomonadati</taxon>
        <taxon>Pseudomonadota</taxon>
        <taxon>Betaproteobacteria</taxon>
        <taxon>Burkholderiales</taxon>
        <taxon>Oxalobacteraceae</taxon>
        <taxon>Noviherbaspirillum</taxon>
    </lineage>
</organism>
<dbReference type="InterPro" id="IPR012640">
    <property type="entry name" value="Membr_lipoprot_lipid_attach_CS"/>
</dbReference>
<evidence type="ECO:0000256" key="6">
    <source>
        <dbReference type="ARBA" id="ARBA00023139"/>
    </source>
</evidence>
<dbReference type="EMBL" id="QYUN01000002">
    <property type="protein sequence ID" value="RJG06420.1"/>
    <property type="molecule type" value="Genomic_DNA"/>
</dbReference>
<keyword evidence="9" id="KW-1185">Reference proteome</keyword>
<evidence type="ECO:0000256" key="4">
    <source>
        <dbReference type="ARBA" id="ARBA00022729"/>
    </source>
</evidence>
<dbReference type="AlphaFoldDB" id="A0A418X1U7"/>
<dbReference type="RefSeq" id="WP_119738979.1">
    <property type="nucleotide sequence ID" value="NZ_QYUN01000002.1"/>
</dbReference>
<evidence type="ECO:0000313" key="8">
    <source>
        <dbReference type="EMBL" id="RJG06420.1"/>
    </source>
</evidence>
<comment type="similarity">
    <text evidence="1">Belongs to the EcnA/EcnB lipoprotein family.</text>
</comment>
<protein>
    <recommendedName>
        <fullName evidence="2">Type IV secretion system putative lipoprotein virB7</fullName>
    </recommendedName>
</protein>
<dbReference type="Proteomes" id="UP000285190">
    <property type="component" value="Unassembled WGS sequence"/>
</dbReference>
<gene>
    <name evidence="8" type="ORF">D3870_10710</name>
</gene>
<dbReference type="GO" id="GO:0016020">
    <property type="term" value="C:membrane"/>
    <property type="evidence" value="ECO:0007669"/>
    <property type="project" value="InterPro"/>
</dbReference>
<proteinExistence type="inferred from homology"/>
<dbReference type="OrthoDB" id="9181810at2"/>
<keyword evidence="6" id="KW-0564">Palmitate</keyword>
<dbReference type="Pfam" id="PF08139">
    <property type="entry name" value="LPAM_1"/>
    <property type="match status" value="1"/>
</dbReference>
<evidence type="ECO:0000256" key="5">
    <source>
        <dbReference type="ARBA" id="ARBA00023136"/>
    </source>
</evidence>
<keyword evidence="5" id="KW-0472">Membrane</keyword>
<keyword evidence="7" id="KW-0449">Lipoprotein</keyword>
<dbReference type="GO" id="GO:0009636">
    <property type="term" value="P:response to toxic substance"/>
    <property type="evidence" value="ECO:0007669"/>
    <property type="project" value="InterPro"/>
</dbReference>
<dbReference type="Pfam" id="PF08085">
    <property type="entry name" value="Entericidin"/>
    <property type="match status" value="1"/>
</dbReference>
<name>A0A418X1U7_9BURK</name>
<comment type="caution">
    <text evidence="8">The sequence shown here is derived from an EMBL/GenBank/DDBJ whole genome shotgun (WGS) entry which is preliminary data.</text>
</comment>
<evidence type="ECO:0000256" key="3">
    <source>
        <dbReference type="ARBA" id="ARBA00022475"/>
    </source>
</evidence>
<keyword evidence="4" id="KW-0732">Signal</keyword>
<evidence type="ECO:0000256" key="7">
    <source>
        <dbReference type="ARBA" id="ARBA00023288"/>
    </source>
</evidence>
<evidence type="ECO:0000256" key="2">
    <source>
        <dbReference type="ARBA" id="ARBA00017922"/>
    </source>
</evidence>
<dbReference type="PROSITE" id="PS51257">
    <property type="entry name" value="PROKAR_LIPOPROTEIN"/>
    <property type="match status" value="1"/>
</dbReference>
<sequence>MKKLFSILIASLVLTGCNTMQGFGKDVKRLGESVENSARR</sequence>
<dbReference type="InterPro" id="IPR012556">
    <property type="entry name" value="Entericidin"/>
</dbReference>
<reference evidence="8 9" key="1">
    <citation type="submission" date="2018-09" db="EMBL/GenBank/DDBJ databases">
        <authorList>
            <person name="Zhu H."/>
        </authorList>
    </citation>
    <scope>NUCLEOTIDE SEQUENCE [LARGE SCALE GENOMIC DNA]</scope>
    <source>
        <strain evidence="8 9">K2R10-39</strain>
    </source>
</reference>